<comment type="similarity">
    <text evidence="2">Belongs to the ODR-4 family.</text>
</comment>
<evidence type="ECO:0000256" key="2">
    <source>
        <dbReference type="ARBA" id="ARBA00010131"/>
    </source>
</evidence>
<organism evidence="7 8">
    <name type="scientific">Blepharisma stoltei</name>
    <dbReference type="NCBI Taxonomy" id="1481888"/>
    <lineage>
        <taxon>Eukaryota</taxon>
        <taxon>Sar</taxon>
        <taxon>Alveolata</taxon>
        <taxon>Ciliophora</taxon>
        <taxon>Postciliodesmatophora</taxon>
        <taxon>Heterotrichea</taxon>
        <taxon>Heterotrichida</taxon>
        <taxon>Blepharismidae</taxon>
        <taxon>Blepharisma</taxon>
    </lineage>
</organism>
<gene>
    <name evidence="7" type="ORF">BSTOLATCC_MIC62355</name>
</gene>
<evidence type="ECO:0000256" key="4">
    <source>
        <dbReference type="ARBA" id="ARBA00022989"/>
    </source>
</evidence>
<name>A0AAU9KBC2_9CILI</name>
<dbReference type="PANTHER" id="PTHR33966">
    <property type="entry name" value="PROTEIN ODR-4 HOMOLOG"/>
    <property type="match status" value="1"/>
</dbReference>
<dbReference type="AlphaFoldDB" id="A0AAU9KBC2"/>
<evidence type="ECO:0000313" key="7">
    <source>
        <dbReference type="EMBL" id="CAG9334770.1"/>
    </source>
</evidence>
<proteinExistence type="inferred from homology"/>
<evidence type="ECO:0000256" key="6">
    <source>
        <dbReference type="SAM" id="Phobius"/>
    </source>
</evidence>
<dbReference type="InterPro" id="IPR029454">
    <property type="entry name" value="ODR-4-like"/>
</dbReference>
<sequence>MITDSKEFSTFLENLKGKSSAEIGLFIGYTNLEKSYIYMQANAPTIEISSHKNISPLLSCPLTVPETTYADWILEYAKQLSRVLPGGLEILGIFLVSEDDISLESFLGFPEGLLNLLVDLNSEVLEKDSLIVFHFAIQSQKTTAKIIDLKNKIISSPELKLATVPKLEEVRCFIKTSLEAAEEENSHIIIQQIIREWGNQLKNNVFSIDGQTKADIAIGSLKTEKNYHVAEIYSSAPGFCTNSNAPRIRVQGYIESRVLVHPKSTIKEAREVVIKDLLFSLKNRFEIISEEIPLQENPFLNTPVKFVSQLPRRAFFNLNNGCILSSYGTTSQDKDFIQAYATAISSAKLSYTESREFHLKVDSPLEIEKAEEKKDQIENMRFMIILAVIFAVLLVSFLIKAYR</sequence>
<protein>
    <submittedName>
        <fullName evidence="7">Uncharacterized protein</fullName>
    </submittedName>
</protein>
<evidence type="ECO:0000256" key="1">
    <source>
        <dbReference type="ARBA" id="ARBA00004370"/>
    </source>
</evidence>
<dbReference type="Pfam" id="PF14778">
    <property type="entry name" value="ODR4-like"/>
    <property type="match status" value="1"/>
</dbReference>
<feature type="transmembrane region" description="Helical" evidence="6">
    <location>
        <begin position="382"/>
        <end position="402"/>
    </location>
</feature>
<comment type="subcellular location">
    <subcellularLocation>
        <location evidence="1">Membrane</location>
    </subcellularLocation>
</comment>
<keyword evidence="5 6" id="KW-0472">Membrane</keyword>
<keyword evidence="4 6" id="KW-1133">Transmembrane helix</keyword>
<keyword evidence="3 6" id="KW-0812">Transmembrane</keyword>
<dbReference type="GO" id="GO:0008104">
    <property type="term" value="P:intracellular protein localization"/>
    <property type="evidence" value="ECO:0007669"/>
    <property type="project" value="TreeGrafter"/>
</dbReference>
<dbReference type="PANTHER" id="PTHR33966:SF1">
    <property type="entry name" value="PROTEIN ODR-4 HOMOLOG"/>
    <property type="match status" value="1"/>
</dbReference>
<dbReference type="GO" id="GO:0016020">
    <property type="term" value="C:membrane"/>
    <property type="evidence" value="ECO:0007669"/>
    <property type="project" value="UniProtKB-SubCell"/>
</dbReference>
<evidence type="ECO:0000256" key="5">
    <source>
        <dbReference type="ARBA" id="ARBA00023136"/>
    </source>
</evidence>
<dbReference type="Proteomes" id="UP001162131">
    <property type="component" value="Unassembled WGS sequence"/>
</dbReference>
<evidence type="ECO:0000256" key="3">
    <source>
        <dbReference type="ARBA" id="ARBA00022692"/>
    </source>
</evidence>
<dbReference type="GO" id="GO:0012505">
    <property type="term" value="C:endomembrane system"/>
    <property type="evidence" value="ECO:0007669"/>
    <property type="project" value="TreeGrafter"/>
</dbReference>
<comment type="caution">
    <text evidence="7">The sequence shown here is derived from an EMBL/GenBank/DDBJ whole genome shotgun (WGS) entry which is preliminary data.</text>
</comment>
<evidence type="ECO:0000313" key="8">
    <source>
        <dbReference type="Proteomes" id="UP001162131"/>
    </source>
</evidence>
<reference evidence="7" key="1">
    <citation type="submission" date="2021-09" db="EMBL/GenBank/DDBJ databases">
        <authorList>
            <consortium name="AG Swart"/>
            <person name="Singh M."/>
            <person name="Singh A."/>
            <person name="Seah K."/>
            <person name="Emmerich C."/>
        </authorList>
    </citation>
    <scope>NUCLEOTIDE SEQUENCE</scope>
    <source>
        <strain evidence="7">ATCC30299</strain>
    </source>
</reference>
<dbReference type="EMBL" id="CAJZBQ010000060">
    <property type="protein sequence ID" value="CAG9334770.1"/>
    <property type="molecule type" value="Genomic_DNA"/>
</dbReference>
<keyword evidence="8" id="KW-1185">Reference proteome</keyword>
<accession>A0AAU9KBC2</accession>